<dbReference type="InterPro" id="IPR044053">
    <property type="entry name" value="AsaB-like"/>
</dbReference>
<dbReference type="OrthoDB" id="412788at2759"/>
<organism evidence="3 4">
    <name type="scientific">Trematosphaeria pertusa</name>
    <dbReference type="NCBI Taxonomy" id="390896"/>
    <lineage>
        <taxon>Eukaryota</taxon>
        <taxon>Fungi</taxon>
        <taxon>Dikarya</taxon>
        <taxon>Ascomycota</taxon>
        <taxon>Pezizomycotina</taxon>
        <taxon>Dothideomycetes</taxon>
        <taxon>Pleosporomycetidae</taxon>
        <taxon>Pleosporales</taxon>
        <taxon>Massarineae</taxon>
        <taxon>Trematosphaeriaceae</taxon>
        <taxon>Trematosphaeria</taxon>
    </lineage>
</organism>
<sequence>MEPIEQHPLALCDYRTSKHDGHVVYPHFDSENLQFAYSVAQRWHFIDRQMKNEAWLIKMADSDASKDDSISEFAPHTSFVVPWARKDCPPRESIEFRACLLRKA</sequence>
<keyword evidence="1" id="KW-0560">Oxidoreductase</keyword>
<evidence type="ECO:0000256" key="1">
    <source>
        <dbReference type="ARBA" id="ARBA00023002"/>
    </source>
</evidence>
<gene>
    <name evidence="3" type="ORF">BU26DRAFT_561096</name>
</gene>
<name>A0A6A6ITU2_9PLEO</name>
<comment type="similarity">
    <text evidence="2">Belongs to the asaB hydroxylase/desaturase family.</text>
</comment>
<dbReference type="PANTHER" id="PTHR34598">
    <property type="entry name" value="BLL6449 PROTEIN"/>
    <property type="match status" value="1"/>
</dbReference>
<keyword evidence="4" id="KW-1185">Reference proteome</keyword>
<accession>A0A6A6ITU2</accession>
<dbReference type="GO" id="GO:0016491">
    <property type="term" value="F:oxidoreductase activity"/>
    <property type="evidence" value="ECO:0007669"/>
    <property type="project" value="UniProtKB-KW"/>
</dbReference>
<evidence type="ECO:0000256" key="2">
    <source>
        <dbReference type="ARBA" id="ARBA00023604"/>
    </source>
</evidence>
<dbReference type="Proteomes" id="UP000800094">
    <property type="component" value="Unassembled WGS sequence"/>
</dbReference>
<protein>
    <submittedName>
        <fullName evidence="3">Uncharacterized protein</fullName>
    </submittedName>
</protein>
<evidence type="ECO:0000313" key="3">
    <source>
        <dbReference type="EMBL" id="KAF2253826.1"/>
    </source>
</evidence>
<reference evidence="3" key="1">
    <citation type="journal article" date="2020" name="Stud. Mycol.">
        <title>101 Dothideomycetes genomes: a test case for predicting lifestyles and emergence of pathogens.</title>
        <authorList>
            <person name="Haridas S."/>
            <person name="Albert R."/>
            <person name="Binder M."/>
            <person name="Bloem J."/>
            <person name="Labutti K."/>
            <person name="Salamov A."/>
            <person name="Andreopoulos B."/>
            <person name="Baker S."/>
            <person name="Barry K."/>
            <person name="Bills G."/>
            <person name="Bluhm B."/>
            <person name="Cannon C."/>
            <person name="Castanera R."/>
            <person name="Culley D."/>
            <person name="Daum C."/>
            <person name="Ezra D."/>
            <person name="Gonzalez J."/>
            <person name="Henrissat B."/>
            <person name="Kuo A."/>
            <person name="Liang C."/>
            <person name="Lipzen A."/>
            <person name="Lutzoni F."/>
            <person name="Magnuson J."/>
            <person name="Mondo S."/>
            <person name="Nolan M."/>
            <person name="Ohm R."/>
            <person name="Pangilinan J."/>
            <person name="Park H.-J."/>
            <person name="Ramirez L."/>
            <person name="Alfaro M."/>
            <person name="Sun H."/>
            <person name="Tritt A."/>
            <person name="Yoshinaga Y."/>
            <person name="Zwiers L.-H."/>
            <person name="Turgeon B."/>
            <person name="Goodwin S."/>
            <person name="Spatafora J."/>
            <person name="Crous P."/>
            <person name="Grigoriev I."/>
        </authorList>
    </citation>
    <scope>NUCLEOTIDE SEQUENCE</scope>
    <source>
        <strain evidence="3">CBS 122368</strain>
    </source>
</reference>
<proteinExistence type="inferred from homology"/>
<dbReference type="EMBL" id="ML987191">
    <property type="protein sequence ID" value="KAF2253826.1"/>
    <property type="molecule type" value="Genomic_DNA"/>
</dbReference>
<dbReference type="RefSeq" id="XP_033688830.1">
    <property type="nucleotide sequence ID" value="XM_033832875.1"/>
</dbReference>
<evidence type="ECO:0000313" key="4">
    <source>
        <dbReference type="Proteomes" id="UP000800094"/>
    </source>
</evidence>
<dbReference type="AlphaFoldDB" id="A0A6A6ITU2"/>
<dbReference type="PANTHER" id="PTHR34598:SF3">
    <property type="entry name" value="OXIDOREDUCTASE AN1597"/>
    <property type="match status" value="1"/>
</dbReference>
<dbReference type="GeneID" id="54586205"/>